<evidence type="ECO:0000256" key="9">
    <source>
        <dbReference type="ARBA" id="ARBA00022989"/>
    </source>
</evidence>
<evidence type="ECO:0000256" key="12">
    <source>
        <dbReference type="SAM" id="Coils"/>
    </source>
</evidence>
<name>A0A0M3SJC9_9MOLU</name>
<dbReference type="SUPFAM" id="SSF51261">
    <property type="entry name" value="Duplicated hybrid motif"/>
    <property type="match status" value="1"/>
</dbReference>
<proteinExistence type="predicted"/>
<dbReference type="KEGG" id="scj:SCANT_v1c06080"/>
<sequence>MEKIKIYAPVDGIVKAIENISDPVFASKSLGDGVYIEPSSDIFYSPVKDGRIELITDTKHAIYFSTNNYNVLMHIGLETVALSGKPFSLLGKQGQEVSLGDEIVKVDWKIIEAANLPKVTPVLVDLNSVSKYKLTIKNEGKKVKKGELIYEIEIEDVKIIKDNKIKIEKREGKYKSLALKYLEAIGGKNNQSLVHNCMTRLRFKIINKDLVNEKALKEIELTKGINWNGEELQIIIGGEVYKVKDECQKIIDNKSTSDEKQKITKVPRKQKIMGAITAIVFPTIPILIGTGVISGLQAILAISGVISNPAPGQSVMELDLFSSLMYIMSKVGIELVGIVFLCSTVKYFNGDPWLAIWLGAALTSRYLFGSGWTLFTLFGNPIVIKTYEGTVLPMICAGLLLVFLNNWIKKWMPTSVDIVFRPALVFLSTFLIMLFTVGPFFRIIEQFIAKFVILLGKIPFGIGMGIFAMIWQPLVLTGTHVAVVTVIALPMNDGDPSAMYACLQIAIMGQIGAVLALSFISKNQKTKQAIFASLPGAIFGVTEPIIYGINLPKIKPFIFGCVGGLVGGFVAGVLGVAQYRRTGTGIMSWMGLDIGWGIVFGILAGFISLITALVLTLMLYQDRKSEYIAFRENNKLLLKTVKLNFDFDDTKLKSLKEELAKETLAIKDFNKNYKNYENTLISLQKKEIKKQNIINRFEMKKEKLYNKILKLEDKDLDKYNYFANKYNNLKLPENFNELVIEIKELELKLSNCEKEVKTFNTQKYKEVSDIIDNLNVNKNQILEDYKKVYLNAINSIDIAYELTEMNNLNWTKKEVLNLKTREEMKHVK</sequence>
<organism evidence="17 18">
    <name type="scientific">Spiroplasma cantharicola</name>
    <dbReference type="NCBI Taxonomy" id="362837"/>
    <lineage>
        <taxon>Bacteria</taxon>
        <taxon>Bacillati</taxon>
        <taxon>Mycoplasmatota</taxon>
        <taxon>Mollicutes</taxon>
        <taxon>Entomoplasmatales</taxon>
        <taxon>Spiroplasmataceae</taxon>
        <taxon>Spiroplasma</taxon>
    </lineage>
</organism>
<dbReference type="CDD" id="cd00212">
    <property type="entry name" value="PTS_IIB_glc"/>
    <property type="match status" value="1"/>
</dbReference>
<feature type="transmembrane region" description="Helical" evidence="13">
    <location>
        <begin position="557"/>
        <end position="577"/>
    </location>
</feature>
<feature type="active site" description="Phosphocysteine intermediate; for EIIB activity" evidence="11">
    <location>
        <position position="197"/>
    </location>
</feature>
<evidence type="ECO:0000256" key="13">
    <source>
        <dbReference type="SAM" id="Phobius"/>
    </source>
</evidence>
<dbReference type="InterPro" id="IPR018113">
    <property type="entry name" value="PTrfase_EIIB_Cys"/>
</dbReference>
<evidence type="ECO:0000256" key="10">
    <source>
        <dbReference type="ARBA" id="ARBA00023136"/>
    </source>
</evidence>
<gene>
    <name evidence="17" type="ORF">SCANT_v1c06080</name>
</gene>
<feature type="domain" description="PTS EIIC type-1" evidence="16">
    <location>
        <begin position="274"/>
        <end position="635"/>
    </location>
</feature>
<evidence type="ECO:0000256" key="6">
    <source>
        <dbReference type="ARBA" id="ARBA00022683"/>
    </source>
</evidence>
<accession>A0A0M3SJC9</accession>
<feature type="transmembrane region" description="Helical" evidence="13">
    <location>
        <begin position="390"/>
        <end position="408"/>
    </location>
</feature>
<keyword evidence="6" id="KW-0598">Phosphotransferase system</keyword>
<feature type="transmembrane region" description="Helical" evidence="13">
    <location>
        <begin position="320"/>
        <end position="342"/>
    </location>
</feature>
<dbReference type="InterPro" id="IPR011055">
    <property type="entry name" value="Dup_hybrid_motif"/>
</dbReference>
<feature type="transmembrane region" description="Helical" evidence="13">
    <location>
        <begin position="354"/>
        <end position="378"/>
    </location>
</feature>
<feature type="transmembrane region" description="Helical" evidence="13">
    <location>
        <begin position="497"/>
        <end position="517"/>
    </location>
</feature>
<dbReference type="PANTHER" id="PTHR30175">
    <property type="entry name" value="PHOSPHOTRANSFERASE SYSTEM TRANSPORT PROTEIN"/>
    <property type="match status" value="1"/>
</dbReference>
<evidence type="ECO:0000256" key="4">
    <source>
        <dbReference type="ARBA" id="ARBA00022597"/>
    </source>
</evidence>
<keyword evidence="9 13" id="KW-1133">Transmembrane helix</keyword>
<evidence type="ECO:0000256" key="1">
    <source>
        <dbReference type="ARBA" id="ARBA00004651"/>
    </source>
</evidence>
<dbReference type="PANTHER" id="PTHR30175:SF1">
    <property type="entry name" value="PTS SYSTEM ARBUTIN-, CELLOBIOSE-, AND SALICIN-SPECIFIC EIIBC COMPONENT-RELATED"/>
    <property type="match status" value="1"/>
</dbReference>
<dbReference type="InterPro" id="IPR036878">
    <property type="entry name" value="Glu_permease_IIB"/>
</dbReference>
<evidence type="ECO:0000256" key="3">
    <source>
        <dbReference type="ARBA" id="ARBA00022475"/>
    </source>
</evidence>
<keyword evidence="8" id="KW-0418">Kinase</keyword>
<dbReference type="PROSITE" id="PS51093">
    <property type="entry name" value="PTS_EIIA_TYPE_1"/>
    <property type="match status" value="1"/>
</dbReference>
<dbReference type="Proteomes" id="UP000063919">
    <property type="component" value="Chromosome"/>
</dbReference>
<dbReference type="NCBIfam" id="TIGR00830">
    <property type="entry name" value="PTBA"/>
    <property type="match status" value="1"/>
</dbReference>
<evidence type="ECO:0000256" key="11">
    <source>
        <dbReference type="PROSITE-ProRule" id="PRU00421"/>
    </source>
</evidence>
<dbReference type="Gene3D" id="3.30.1360.60">
    <property type="entry name" value="Glucose permease domain IIB"/>
    <property type="match status" value="1"/>
</dbReference>
<evidence type="ECO:0000313" key="17">
    <source>
        <dbReference type="EMBL" id="ALD66514.1"/>
    </source>
</evidence>
<evidence type="ECO:0000256" key="7">
    <source>
        <dbReference type="ARBA" id="ARBA00022692"/>
    </source>
</evidence>
<dbReference type="InterPro" id="IPR050558">
    <property type="entry name" value="PTS_Sugar-Specific_Components"/>
</dbReference>
<dbReference type="GO" id="GO:0008982">
    <property type="term" value="F:protein-N(PI)-phosphohistidine-sugar phosphotransferase activity"/>
    <property type="evidence" value="ECO:0007669"/>
    <property type="project" value="InterPro"/>
</dbReference>
<feature type="transmembrane region" description="Helical" evidence="13">
    <location>
        <begin position="272"/>
        <end position="300"/>
    </location>
</feature>
<feature type="transmembrane region" description="Helical" evidence="13">
    <location>
        <begin position="420"/>
        <end position="441"/>
    </location>
</feature>
<evidence type="ECO:0000256" key="5">
    <source>
        <dbReference type="ARBA" id="ARBA00022679"/>
    </source>
</evidence>
<dbReference type="GO" id="GO:0005886">
    <property type="term" value="C:plasma membrane"/>
    <property type="evidence" value="ECO:0007669"/>
    <property type="project" value="UniProtKB-SubCell"/>
</dbReference>
<dbReference type="GO" id="GO:0016301">
    <property type="term" value="F:kinase activity"/>
    <property type="evidence" value="ECO:0007669"/>
    <property type="project" value="UniProtKB-KW"/>
</dbReference>
<feature type="domain" description="PTS EIIB type-1" evidence="15">
    <location>
        <begin position="175"/>
        <end position="257"/>
    </location>
</feature>
<dbReference type="PROSITE" id="PS51098">
    <property type="entry name" value="PTS_EIIB_TYPE_1"/>
    <property type="match status" value="1"/>
</dbReference>
<evidence type="ECO:0000256" key="8">
    <source>
        <dbReference type="ARBA" id="ARBA00022777"/>
    </source>
</evidence>
<evidence type="ECO:0000259" key="14">
    <source>
        <dbReference type="PROSITE" id="PS51093"/>
    </source>
</evidence>
<keyword evidence="4" id="KW-0762">Sugar transport</keyword>
<evidence type="ECO:0000313" key="18">
    <source>
        <dbReference type="Proteomes" id="UP000063919"/>
    </source>
</evidence>
<dbReference type="STRING" id="362837.SCANT_v1c06080"/>
<dbReference type="InterPro" id="IPR013013">
    <property type="entry name" value="PTS_EIIC_1"/>
</dbReference>
<dbReference type="Pfam" id="PF00367">
    <property type="entry name" value="PTS_EIIB"/>
    <property type="match status" value="1"/>
</dbReference>
<keyword evidence="2" id="KW-0813">Transport</keyword>
<keyword evidence="12" id="KW-0175">Coiled coil</keyword>
<keyword evidence="7 13" id="KW-0812">Transmembrane</keyword>
<keyword evidence="10 13" id="KW-0472">Membrane</keyword>
<dbReference type="GO" id="GO:0009401">
    <property type="term" value="P:phosphoenolpyruvate-dependent sugar phosphotransferase system"/>
    <property type="evidence" value="ECO:0007669"/>
    <property type="project" value="UniProtKB-KW"/>
</dbReference>
<feature type="domain" description="PTS EIIA type-1" evidence="14">
    <location>
        <begin position="22"/>
        <end position="126"/>
    </location>
</feature>
<keyword evidence="5" id="KW-0808">Transferase</keyword>
<evidence type="ECO:0000259" key="16">
    <source>
        <dbReference type="PROSITE" id="PS51103"/>
    </source>
</evidence>
<dbReference type="SUPFAM" id="SSF55604">
    <property type="entry name" value="Glucose permease domain IIB"/>
    <property type="match status" value="1"/>
</dbReference>
<evidence type="ECO:0000256" key="2">
    <source>
        <dbReference type="ARBA" id="ARBA00022448"/>
    </source>
</evidence>
<reference evidence="17 18" key="1">
    <citation type="journal article" date="2015" name="Genome Announc.">
        <title>Complete Genome Sequence of Spiroplasma cantharicola CC-1T (DSM 21588), a Bacterium Isolated from Soldier Beetle (Cantharis carolinus).</title>
        <authorList>
            <person name="Lo W.S."/>
            <person name="Liu P.Y."/>
            <person name="Kuo C.H."/>
        </authorList>
    </citation>
    <scope>NUCLEOTIDE SEQUENCE [LARGE SCALE GENOMIC DNA]</scope>
    <source>
        <strain evidence="17 18">CC-1</strain>
    </source>
</reference>
<keyword evidence="3" id="KW-1003">Cell membrane</keyword>
<dbReference type="InterPro" id="IPR001127">
    <property type="entry name" value="PTS_EIIA_1_perm"/>
</dbReference>
<dbReference type="Pfam" id="PF00358">
    <property type="entry name" value="PTS_EIIA_1"/>
    <property type="match status" value="1"/>
</dbReference>
<dbReference type="Pfam" id="PF02378">
    <property type="entry name" value="PTS_EIIC"/>
    <property type="match status" value="1"/>
</dbReference>
<dbReference type="EMBL" id="CP012622">
    <property type="protein sequence ID" value="ALD66514.1"/>
    <property type="molecule type" value="Genomic_DNA"/>
</dbReference>
<dbReference type="InterPro" id="IPR003352">
    <property type="entry name" value="PTS_EIIC"/>
</dbReference>
<feature type="coiled-coil region" evidence="12">
    <location>
        <begin position="652"/>
        <end position="762"/>
    </location>
</feature>
<feature type="transmembrane region" description="Helical" evidence="13">
    <location>
        <begin position="598"/>
        <end position="620"/>
    </location>
</feature>
<dbReference type="RefSeq" id="WP_053946272.1">
    <property type="nucleotide sequence ID" value="NZ_CP012622.1"/>
</dbReference>
<keyword evidence="18" id="KW-1185">Reference proteome</keyword>
<dbReference type="Gene3D" id="2.70.70.10">
    <property type="entry name" value="Glucose Permease (Domain IIA)"/>
    <property type="match status" value="1"/>
</dbReference>
<dbReference type="OrthoDB" id="400707at2"/>
<dbReference type="PATRIC" id="fig|362837.3.peg.621"/>
<feature type="transmembrane region" description="Helical" evidence="13">
    <location>
        <begin position="529"/>
        <end position="551"/>
    </location>
</feature>
<dbReference type="InterPro" id="IPR001996">
    <property type="entry name" value="PTS_IIB_1"/>
</dbReference>
<dbReference type="AlphaFoldDB" id="A0A0M3SJC9"/>
<dbReference type="GO" id="GO:0090563">
    <property type="term" value="F:protein-phosphocysteine-sugar phosphotransferase activity"/>
    <property type="evidence" value="ECO:0007669"/>
    <property type="project" value="TreeGrafter"/>
</dbReference>
<dbReference type="PROSITE" id="PS51103">
    <property type="entry name" value="PTS_EIIC_TYPE_1"/>
    <property type="match status" value="1"/>
</dbReference>
<protein>
    <submittedName>
        <fullName evidence="17">PTS system, beta-glucoside-specific IIABC component</fullName>
    </submittedName>
</protein>
<comment type="subcellular location">
    <subcellularLocation>
        <location evidence="1">Cell membrane</location>
        <topology evidence="1">Multi-pass membrane protein</topology>
    </subcellularLocation>
</comment>
<evidence type="ECO:0000259" key="15">
    <source>
        <dbReference type="PROSITE" id="PS51098"/>
    </source>
</evidence>